<organism evidence="1">
    <name type="scientific">marine sediment metagenome</name>
    <dbReference type="NCBI Taxonomy" id="412755"/>
    <lineage>
        <taxon>unclassified sequences</taxon>
        <taxon>metagenomes</taxon>
        <taxon>ecological metagenomes</taxon>
    </lineage>
</organism>
<accession>A0A0F9J8K7</accession>
<sequence length="73" mass="8225">MGQRDIRRLLISGAMAVLQAVERFGTPHNTWLIAMLERKPRMLVAVALANKMARGLWAMVTKQVDYRTPATMA</sequence>
<protein>
    <recommendedName>
        <fullName evidence="2">Transposase IS116/IS110/IS902 family protein</fullName>
    </recommendedName>
</protein>
<reference evidence="1" key="1">
    <citation type="journal article" date="2015" name="Nature">
        <title>Complex archaea that bridge the gap between prokaryotes and eukaryotes.</title>
        <authorList>
            <person name="Spang A."/>
            <person name="Saw J.H."/>
            <person name="Jorgensen S.L."/>
            <person name="Zaremba-Niedzwiedzka K."/>
            <person name="Martijn J."/>
            <person name="Lind A.E."/>
            <person name="van Eijk R."/>
            <person name="Schleper C."/>
            <person name="Guy L."/>
            <person name="Ettema T.J."/>
        </authorList>
    </citation>
    <scope>NUCLEOTIDE SEQUENCE</scope>
</reference>
<evidence type="ECO:0008006" key="2">
    <source>
        <dbReference type="Google" id="ProtNLM"/>
    </source>
</evidence>
<proteinExistence type="predicted"/>
<comment type="caution">
    <text evidence="1">The sequence shown here is derived from an EMBL/GenBank/DDBJ whole genome shotgun (WGS) entry which is preliminary data.</text>
</comment>
<evidence type="ECO:0000313" key="1">
    <source>
        <dbReference type="EMBL" id="KKM66134.1"/>
    </source>
</evidence>
<name>A0A0F9J8K7_9ZZZZ</name>
<gene>
    <name evidence="1" type="ORF">LCGC14_1484250</name>
</gene>
<dbReference type="EMBL" id="LAZR01010594">
    <property type="protein sequence ID" value="KKM66134.1"/>
    <property type="molecule type" value="Genomic_DNA"/>
</dbReference>
<dbReference type="AlphaFoldDB" id="A0A0F9J8K7"/>